<evidence type="ECO:0000256" key="3">
    <source>
        <dbReference type="ARBA" id="ARBA00022475"/>
    </source>
</evidence>
<evidence type="ECO:0000256" key="4">
    <source>
        <dbReference type="ARBA" id="ARBA00022519"/>
    </source>
</evidence>
<dbReference type="CDD" id="cd06579">
    <property type="entry name" value="TM_PBP1_transp_AraH_like"/>
    <property type="match status" value="1"/>
</dbReference>
<dbReference type="NCBIfam" id="NF040906">
    <property type="entry name" value="GguB"/>
    <property type="match status" value="1"/>
</dbReference>
<protein>
    <recommendedName>
        <fullName evidence="10">Xylose transport system permease protein XylH</fullName>
    </recommendedName>
</protein>
<dbReference type="GO" id="GO:0022857">
    <property type="term" value="F:transmembrane transporter activity"/>
    <property type="evidence" value="ECO:0007669"/>
    <property type="project" value="InterPro"/>
</dbReference>
<keyword evidence="7 11" id="KW-1133">Transmembrane helix</keyword>
<dbReference type="GO" id="GO:0005886">
    <property type="term" value="C:plasma membrane"/>
    <property type="evidence" value="ECO:0007669"/>
    <property type="project" value="UniProtKB-SubCell"/>
</dbReference>
<dbReference type="PANTHER" id="PTHR32196">
    <property type="entry name" value="ABC TRANSPORTER PERMEASE PROTEIN YPHD-RELATED-RELATED"/>
    <property type="match status" value="1"/>
</dbReference>
<evidence type="ECO:0000256" key="5">
    <source>
        <dbReference type="ARBA" id="ARBA00022597"/>
    </source>
</evidence>
<feature type="transmembrane region" description="Helical" evidence="11">
    <location>
        <begin position="90"/>
        <end position="108"/>
    </location>
</feature>
<evidence type="ECO:0000313" key="12">
    <source>
        <dbReference type="EMBL" id="QIZ07528.1"/>
    </source>
</evidence>
<accession>A0A6H1P1X9</accession>
<dbReference type="AlphaFoldDB" id="A0A6H1P1X9"/>
<evidence type="ECO:0000256" key="11">
    <source>
        <dbReference type="SAM" id="Phobius"/>
    </source>
</evidence>
<keyword evidence="3" id="KW-1003">Cell membrane</keyword>
<evidence type="ECO:0000256" key="7">
    <source>
        <dbReference type="ARBA" id="ARBA00022989"/>
    </source>
</evidence>
<keyword evidence="5" id="KW-0762">Sugar transport</keyword>
<feature type="transmembrane region" description="Helical" evidence="11">
    <location>
        <begin position="301"/>
        <end position="319"/>
    </location>
</feature>
<evidence type="ECO:0000313" key="13">
    <source>
        <dbReference type="Proteomes" id="UP000501868"/>
    </source>
</evidence>
<dbReference type="EMBL" id="CP051128">
    <property type="protein sequence ID" value="QIZ07528.1"/>
    <property type="molecule type" value="Genomic_DNA"/>
</dbReference>
<feature type="transmembrane region" description="Helical" evidence="11">
    <location>
        <begin position="114"/>
        <end position="134"/>
    </location>
</feature>
<reference evidence="12 13" key="1">
    <citation type="submission" date="2020-04" db="EMBL/GenBank/DDBJ databases">
        <title>Genome-Wide Identification of 5-Methylcytosine Sites in Bacterial Genomes By High-Throughput Sequencing of MspJI Restriction Fragments.</title>
        <authorList>
            <person name="Wu V."/>
        </authorList>
    </citation>
    <scope>NUCLEOTIDE SEQUENCE [LARGE SCALE GENOMIC DNA]</scope>
    <source>
        <strain evidence="12 13">S2</strain>
    </source>
</reference>
<dbReference type="Proteomes" id="UP000501868">
    <property type="component" value="Chromosome"/>
</dbReference>
<feature type="transmembrane region" description="Helical" evidence="11">
    <location>
        <begin position="253"/>
        <end position="271"/>
    </location>
</feature>
<feature type="transmembrane region" description="Helical" evidence="11">
    <location>
        <begin position="35"/>
        <end position="56"/>
    </location>
</feature>
<dbReference type="PANTHER" id="PTHR32196:SF32">
    <property type="entry name" value="XYLOSE TRANSPORT SYSTEM PERMEASE PROTEIN XYLH"/>
    <property type="match status" value="1"/>
</dbReference>
<sequence length="407" mass="43546">MQSLTHKTAENEKVAVREPKVNHILQLFKNNLRQYSMILALVSIMILFQVLTEGILLRPLNITNLILQNSYILVLAIGMILVIITGHIDLSVGSIAAFVGAISAILMVNYEIPISAAIIISLLIGALIGAWQGFWVAYVKIPAFIVTLAGMLLFRGLTMVVLEGKSIAPFPETFQKISSGFIPDVFGGANLHILTLVIGALLSVILIFNELKIRKAEIKYNLNVSPIGIFILKIIAIVALINVFVYVLATYEGIPNILVILALLILAYQFITTKTIAGRHIYAIGGNEKAASLSGVKTKRVTFWVFVNMGVLSALSGLLFAARLNAATPRAGNLFELDAIAACFIGGASAYGGVGTVPGAIIGGLVMGVMNNGMSILGLGIDWQQGIKGLVLLAAVAFDIYNKNKSS</sequence>
<evidence type="ECO:0000256" key="2">
    <source>
        <dbReference type="ARBA" id="ARBA00022448"/>
    </source>
</evidence>
<dbReference type="InterPro" id="IPR001851">
    <property type="entry name" value="ABC_transp_permease"/>
</dbReference>
<evidence type="ECO:0000256" key="9">
    <source>
        <dbReference type="ARBA" id="ARBA00035611"/>
    </source>
</evidence>
<feature type="transmembrane region" description="Helical" evidence="11">
    <location>
        <begin position="339"/>
        <end position="366"/>
    </location>
</feature>
<feature type="transmembrane region" description="Helical" evidence="11">
    <location>
        <begin position="141"/>
        <end position="162"/>
    </location>
</feature>
<name>A0A6H1P1X9_PRIMG</name>
<organism evidence="12 13">
    <name type="scientific">Priestia megaterium</name>
    <name type="common">Bacillus megaterium</name>
    <dbReference type="NCBI Taxonomy" id="1404"/>
    <lineage>
        <taxon>Bacteria</taxon>
        <taxon>Bacillati</taxon>
        <taxon>Bacillota</taxon>
        <taxon>Bacilli</taxon>
        <taxon>Bacillales</taxon>
        <taxon>Bacillaceae</taxon>
        <taxon>Priestia</taxon>
    </lineage>
</organism>
<evidence type="ECO:0000256" key="1">
    <source>
        <dbReference type="ARBA" id="ARBA00004651"/>
    </source>
</evidence>
<evidence type="ECO:0000256" key="8">
    <source>
        <dbReference type="ARBA" id="ARBA00023136"/>
    </source>
</evidence>
<reference evidence="12 13" key="2">
    <citation type="submission" date="2020-04" db="EMBL/GenBank/DDBJ databases">
        <authorList>
            <person name="Fomenkov A."/>
            <person name="Anton B.P."/>
            <person name="Roberts R.J."/>
        </authorList>
    </citation>
    <scope>NUCLEOTIDE SEQUENCE [LARGE SCALE GENOMIC DNA]</scope>
    <source>
        <strain evidence="12 13">S2</strain>
    </source>
</reference>
<keyword evidence="8 11" id="KW-0472">Membrane</keyword>
<comment type="function">
    <text evidence="9">Part of the binding-protein-dependent transport system for D-xylose. Probably responsible for the translocation of the substrate across the membrane.</text>
</comment>
<feature type="transmembrane region" description="Helical" evidence="11">
    <location>
        <begin position="62"/>
        <end position="83"/>
    </location>
</feature>
<evidence type="ECO:0000256" key="10">
    <source>
        <dbReference type="ARBA" id="ARBA00035686"/>
    </source>
</evidence>
<feature type="transmembrane region" description="Helical" evidence="11">
    <location>
        <begin position="189"/>
        <end position="208"/>
    </location>
</feature>
<keyword evidence="6 11" id="KW-0812">Transmembrane</keyword>
<keyword evidence="2" id="KW-0813">Transport</keyword>
<comment type="subcellular location">
    <subcellularLocation>
        <location evidence="1">Cell membrane</location>
        <topology evidence="1">Multi-pass membrane protein</topology>
    </subcellularLocation>
</comment>
<gene>
    <name evidence="12" type="ORF">HFZ78_12970</name>
</gene>
<feature type="transmembrane region" description="Helical" evidence="11">
    <location>
        <begin position="220"/>
        <end position="247"/>
    </location>
</feature>
<dbReference type="Pfam" id="PF02653">
    <property type="entry name" value="BPD_transp_2"/>
    <property type="match status" value="1"/>
</dbReference>
<proteinExistence type="predicted"/>
<keyword evidence="4" id="KW-0997">Cell inner membrane</keyword>
<evidence type="ECO:0000256" key="6">
    <source>
        <dbReference type="ARBA" id="ARBA00022692"/>
    </source>
</evidence>